<dbReference type="Proteomes" id="UP000674179">
    <property type="component" value="Chromosome 3"/>
</dbReference>
<keyword evidence="4" id="KW-1185">Reference proteome</keyword>
<proteinExistence type="predicted"/>
<gene>
    <name evidence="3" type="ORF">CUR178_08408</name>
</gene>
<evidence type="ECO:0000313" key="3">
    <source>
        <dbReference type="EMBL" id="KAG5486981.1"/>
    </source>
</evidence>
<feature type="compositionally biased region" description="Low complexity" evidence="1">
    <location>
        <begin position="75"/>
        <end position="89"/>
    </location>
</feature>
<dbReference type="CDD" id="cd04333">
    <property type="entry name" value="ProX_deacylase"/>
    <property type="match status" value="1"/>
</dbReference>
<evidence type="ECO:0000313" key="4">
    <source>
        <dbReference type="Proteomes" id="UP000674179"/>
    </source>
</evidence>
<dbReference type="InterPro" id="IPR007214">
    <property type="entry name" value="YbaK/aa-tRNA-synth-assoc-dom"/>
</dbReference>
<dbReference type="AlphaFoldDB" id="A0A836KU16"/>
<protein>
    <recommendedName>
        <fullName evidence="2">YbaK/aminoacyl-tRNA synthetase-associated domain-containing protein</fullName>
    </recommendedName>
</protein>
<dbReference type="EMBL" id="JAFHKP010000003">
    <property type="protein sequence ID" value="KAG5486981.1"/>
    <property type="molecule type" value="Genomic_DNA"/>
</dbReference>
<feature type="region of interest" description="Disordered" evidence="1">
    <location>
        <begin position="61"/>
        <end position="89"/>
    </location>
</feature>
<organism evidence="3 4">
    <name type="scientific">Leishmania enriettii</name>
    <dbReference type="NCBI Taxonomy" id="5663"/>
    <lineage>
        <taxon>Eukaryota</taxon>
        <taxon>Discoba</taxon>
        <taxon>Euglenozoa</taxon>
        <taxon>Kinetoplastea</taxon>
        <taxon>Metakinetoplastina</taxon>
        <taxon>Trypanosomatida</taxon>
        <taxon>Trypanosomatidae</taxon>
        <taxon>Leishmaniinae</taxon>
        <taxon>Leishmania</taxon>
    </lineage>
</organism>
<dbReference type="Pfam" id="PF04073">
    <property type="entry name" value="tRNA_edit"/>
    <property type="match status" value="1"/>
</dbReference>
<dbReference type="OrthoDB" id="5592174at2759"/>
<dbReference type="PANTHER" id="PTHR30411:SF1">
    <property type="entry name" value="CYTOPLASMIC PROTEIN"/>
    <property type="match status" value="1"/>
</dbReference>
<feature type="domain" description="YbaK/aminoacyl-tRNA synthetase-associated" evidence="2">
    <location>
        <begin position="98"/>
        <end position="186"/>
    </location>
</feature>
<dbReference type="GO" id="GO:0002161">
    <property type="term" value="F:aminoacyl-tRNA deacylase activity"/>
    <property type="evidence" value="ECO:0007669"/>
    <property type="project" value="InterPro"/>
</dbReference>
<comment type="caution">
    <text evidence="3">The sequence shown here is derived from an EMBL/GenBank/DDBJ whole genome shotgun (WGS) entry which is preliminary data.</text>
</comment>
<dbReference type="KEGG" id="lenr:94175546"/>
<dbReference type="SUPFAM" id="SSF55826">
    <property type="entry name" value="YbaK/ProRS associated domain"/>
    <property type="match status" value="1"/>
</dbReference>
<dbReference type="GeneID" id="94175546"/>
<accession>A0A836KU16</accession>
<feature type="compositionally biased region" description="Basic and acidic residues" evidence="1">
    <location>
        <begin position="61"/>
        <end position="73"/>
    </location>
</feature>
<dbReference type="InterPro" id="IPR036754">
    <property type="entry name" value="YbaK/aa-tRNA-synt-asso_dom_sf"/>
</dbReference>
<dbReference type="RefSeq" id="XP_067696062.1">
    <property type="nucleotide sequence ID" value="XM_067840036.1"/>
</dbReference>
<name>A0A836KU16_LEIEN</name>
<reference evidence="3 4" key="1">
    <citation type="submission" date="2021-02" db="EMBL/GenBank/DDBJ databases">
        <title>Leishmania (Mundinia) enrietti genome sequencing and assembly.</title>
        <authorList>
            <person name="Almutairi H."/>
            <person name="Gatherer D."/>
        </authorList>
    </citation>
    <scope>NUCLEOTIDE SEQUENCE [LARGE SCALE GENOMIC DNA]</scope>
    <source>
        <strain evidence="3">CUR178</strain>
    </source>
</reference>
<dbReference type="PANTHER" id="PTHR30411">
    <property type="entry name" value="CYTOPLASMIC PROTEIN"/>
    <property type="match status" value="1"/>
</dbReference>
<evidence type="ECO:0000259" key="2">
    <source>
        <dbReference type="Pfam" id="PF04073"/>
    </source>
</evidence>
<evidence type="ECO:0000256" key="1">
    <source>
        <dbReference type="SAM" id="MobiDB-lite"/>
    </source>
</evidence>
<dbReference type="Gene3D" id="3.90.960.10">
    <property type="entry name" value="YbaK/aminoacyl-tRNA synthetase-associated domain"/>
    <property type="match status" value="1"/>
</dbReference>
<sequence length="251" mass="27272">MERCKQYFIAKNAPFLMERIQELSESTATVELAAAQLRCEPSQIAKSLSFSQKKAMSKAEAKVHQKMITERRKQQQQQQVDGSASASPASSLTTALSDATVLVIVAAGDAKVSAKKYKEKFACHPKMLKREEVEPLTGFPPGGVTPFGLNDDVKVYLDVSLKRFPYVYPAAGTTNTAIKVTLDELEQYASNAIEWVDLCEEWWPEEGAAATTGVRSITDNSSTNGMVENADIAAKKAENEASKSAEAGVTV</sequence>